<dbReference type="InterPro" id="IPR023850">
    <property type="entry name" value="MftB"/>
</dbReference>
<evidence type="ECO:0000313" key="1">
    <source>
        <dbReference type="EMBL" id="MFD1722739.1"/>
    </source>
</evidence>
<organism evidence="1 2">
    <name type="scientific">Amnibacterium endophyticum</name>
    <dbReference type="NCBI Taxonomy" id="2109337"/>
    <lineage>
        <taxon>Bacteria</taxon>
        <taxon>Bacillati</taxon>
        <taxon>Actinomycetota</taxon>
        <taxon>Actinomycetes</taxon>
        <taxon>Micrococcales</taxon>
        <taxon>Microbacteriaceae</taxon>
        <taxon>Amnibacterium</taxon>
    </lineage>
</organism>
<keyword evidence="2" id="KW-1185">Reference proteome</keyword>
<accession>A0ABW4LII3</accession>
<proteinExistence type="predicted"/>
<reference evidence="2" key="1">
    <citation type="journal article" date="2019" name="Int. J. Syst. Evol. Microbiol.">
        <title>The Global Catalogue of Microorganisms (GCM) 10K type strain sequencing project: providing services to taxonomists for standard genome sequencing and annotation.</title>
        <authorList>
            <consortium name="The Broad Institute Genomics Platform"/>
            <consortium name="The Broad Institute Genome Sequencing Center for Infectious Disease"/>
            <person name="Wu L."/>
            <person name="Ma J."/>
        </authorList>
    </citation>
    <scope>NUCLEOTIDE SEQUENCE [LARGE SCALE GENOMIC DNA]</scope>
    <source>
        <strain evidence="2">CGMCC 1.12471</strain>
    </source>
</reference>
<dbReference type="EMBL" id="JBHUEA010000026">
    <property type="protein sequence ID" value="MFD1722739.1"/>
    <property type="molecule type" value="Genomic_DNA"/>
</dbReference>
<dbReference type="Pfam" id="PF26520">
    <property type="entry name" value="MftB_chaperone"/>
    <property type="match status" value="1"/>
</dbReference>
<dbReference type="Proteomes" id="UP001597347">
    <property type="component" value="Unassembled WGS sequence"/>
</dbReference>
<name>A0ABW4LII3_9MICO</name>
<comment type="caution">
    <text evidence="1">The sequence shown here is derived from an EMBL/GenBank/DDBJ whole genome shotgun (WGS) entry which is preliminary data.</text>
</comment>
<sequence>MPADAFDLDLPWRVHPRVSIRPEPFGALVYHFETRKLSFLKERTLLSVVEGLDGVRTARDVCRAAGVPEEQEARYGRALGSLAASRMLVAAA</sequence>
<dbReference type="NCBIfam" id="TIGR03967">
    <property type="entry name" value="mycofact_MftB"/>
    <property type="match status" value="1"/>
</dbReference>
<evidence type="ECO:0000313" key="2">
    <source>
        <dbReference type="Proteomes" id="UP001597347"/>
    </source>
</evidence>
<dbReference type="RefSeq" id="WP_377936113.1">
    <property type="nucleotide sequence ID" value="NZ_JBHUEA010000026.1"/>
</dbReference>
<gene>
    <name evidence="1" type="primary">mftB</name>
    <name evidence="1" type="ORF">ACFSBI_14380</name>
</gene>
<protein>
    <submittedName>
        <fullName evidence="1">Mycofactocin biosynthesis chaperone MftB</fullName>
    </submittedName>
</protein>